<dbReference type="SUPFAM" id="SSF56801">
    <property type="entry name" value="Acetyl-CoA synthetase-like"/>
    <property type="match status" value="1"/>
</dbReference>
<dbReference type="InterPro" id="IPR000873">
    <property type="entry name" value="AMP-dep_synth/lig_dom"/>
</dbReference>
<dbReference type="PROSITE" id="PS00012">
    <property type="entry name" value="PHOSPHOPANTETHEINE"/>
    <property type="match status" value="1"/>
</dbReference>
<dbReference type="Gene3D" id="1.10.1200.10">
    <property type="entry name" value="ACP-like"/>
    <property type="match status" value="1"/>
</dbReference>
<dbReference type="InterPro" id="IPR009081">
    <property type="entry name" value="PP-bd_ACP"/>
</dbReference>
<dbReference type="PANTHER" id="PTHR45527:SF1">
    <property type="entry name" value="FATTY ACID SYNTHASE"/>
    <property type="match status" value="1"/>
</dbReference>
<accession>A0A4Q7ZQG2</accession>
<reference evidence="6 7" key="1">
    <citation type="submission" date="2019-02" db="EMBL/GenBank/DDBJ databases">
        <title>Sequencing the genomes of 1000 actinobacteria strains.</title>
        <authorList>
            <person name="Klenk H.-P."/>
        </authorList>
    </citation>
    <scope>NUCLEOTIDE SEQUENCE [LARGE SCALE GENOMIC DNA]</scope>
    <source>
        <strain evidence="6 7">DSM 45162</strain>
    </source>
</reference>
<evidence type="ECO:0000256" key="4">
    <source>
        <dbReference type="SAM" id="MobiDB-lite"/>
    </source>
</evidence>
<dbReference type="NCBIfam" id="TIGR01733">
    <property type="entry name" value="AA-adenyl-dom"/>
    <property type="match status" value="1"/>
</dbReference>
<dbReference type="GO" id="GO:0005829">
    <property type="term" value="C:cytosol"/>
    <property type="evidence" value="ECO:0007669"/>
    <property type="project" value="TreeGrafter"/>
</dbReference>
<feature type="region of interest" description="Disordered" evidence="4">
    <location>
        <begin position="483"/>
        <end position="504"/>
    </location>
</feature>
<dbReference type="InterPro" id="IPR045851">
    <property type="entry name" value="AMP-bd_C_sf"/>
</dbReference>
<dbReference type="EMBL" id="SHKY01000001">
    <property type="protein sequence ID" value="RZU53362.1"/>
    <property type="molecule type" value="Genomic_DNA"/>
</dbReference>
<dbReference type="PANTHER" id="PTHR45527">
    <property type="entry name" value="NONRIBOSOMAL PEPTIDE SYNTHETASE"/>
    <property type="match status" value="1"/>
</dbReference>
<evidence type="ECO:0000256" key="1">
    <source>
        <dbReference type="ARBA" id="ARBA00001957"/>
    </source>
</evidence>
<dbReference type="GO" id="GO:0047527">
    <property type="term" value="F:2,3-dihydroxybenzoate-serine ligase activity"/>
    <property type="evidence" value="ECO:0007669"/>
    <property type="project" value="TreeGrafter"/>
</dbReference>
<keyword evidence="2" id="KW-0596">Phosphopantetheine</keyword>
<dbReference type="GO" id="GO:0043041">
    <property type="term" value="P:amino acid activation for nonribosomal peptide biosynthetic process"/>
    <property type="evidence" value="ECO:0007669"/>
    <property type="project" value="TreeGrafter"/>
</dbReference>
<dbReference type="SMART" id="SM01294">
    <property type="entry name" value="PKS_PP_betabranch"/>
    <property type="match status" value="1"/>
</dbReference>
<dbReference type="InterPro" id="IPR020845">
    <property type="entry name" value="AMP-binding_CS"/>
</dbReference>
<dbReference type="InterPro" id="IPR025110">
    <property type="entry name" value="AMP-bd_C"/>
</dbReference>
<keyword evidence="7" id="KW-1185">Reference proteome</keyword>
<dbReference type="InterPro" id="IPR006162">
    <property type="entry name" value="Ppantetheine_attach_site"/>
</dbReference>
<name>A0A4Q7ZQG2_9ACTN</name>
<dbReference type="CDD" id="cd05930">
    <property type="entry name" value="A_NRPS"/>
    <property type="match status" value="1"/>
</dbReference>
<dbReference type="Gene3D" id="2.30.38.10">
    <property type="entry name" value="Luciferase, Domain 3"/>
    <property type="match status" value="1"/>
</dbReference>
<organism evidence="6 7">
    <name type="scientific">Krasilnikovia cinnamomea</name>
    <dbReference type="NCBI Taxonomy" id="349313"/>
    <lineage>
        <taxon>Bacteria</taxon>
        <taxon>Bacillati</taxon>
        <taxon>Actinomycetota</taxon>
        <taxon>Actinomycetes</taxon>
        <taxon>Micromonosporales</taxon>
        <taxon>Micromonosporaceae</taxon>
        <taxon>Krasilnikovia</taxon>
    </lineage>
</organism>
<dbReference type="Gene3D" id="3.40.50.980">
    <property type="match status" value="2"/>
</dbReference>
<comment type="caution">
    <text evidence="6">The sequence shown here is derived from an EMBL/GenBank/DDBJ whole genome shotgun (WGS) entry which is preliminary data.</text>
</comment>
<dbReference type="Pfam" id="PF13193">
    <property type="entry name" value="AMP-binding_C"/>
    <property type="match status" value="1"/>
</dbReference>
<dbReference type="GO" id="GO:0009239">
    <property type="term" value="P:enterobactin biosynthetic process"/>
    <property type="evidence" value="ECO:0007669"/>
    <property type="project" value="TreeGrafter"/>
</dbReference>
<dbReference type="FunFam" id="3.40.50.980:FF:000001">
    <property type="entry name" value="Non-ribosomal peptide synthetase"/>
    <property type="match status" value="1"/>
</dbReference>
<dbReference type="InterPro" id="IPR010071">
    <property type="entry name" value="AA_adenyl_dom"/>
</dbReference>
<dbReference type="GO" id="GO:0009366">
    <property type="term" value="C:enterobactin synthetase complex"/>
    <property type="evidence" value="ECO:0007669"/>
    <property type="project" value="TreeGrafter"/>
</dbReference>
<keyword evidence="3" id="KW-0597">Phosphoprotein</keyword>
<comment type="cofactor">
    <cofactor evidence="1">
        <name>pantetheine 4'-phosphate</name>
        <dbReference type="ChEBI" id="CHEBI:47942"/>
    </cofactor>
</comment>
<dbReference type="AlphaFoldDB" id="A0A4Q7ZQG2"/>
<evidence type="ECO:0000313" key="7">
    <source>
        <dbReference type="Proteomes" id="UP000292564"/>
    </source>
</evidence>
<gene>
    <name evidence="6" type="ORF">EV385_5283</name>
</gene>
<sequence>MSGSDLLTRFRDAVRRDPERTAVRDTAGALSFAALDRRTAALAEALRGYGIGRGDRVGVCLPRGTDLLVAMLAVWRAGAAYVPLDPAYPADRLAFMADDARLGALVTASRPAWLSADVPAIAVTDSAADSPAGPAFVDAEVTGLDPAYLIYTSGSTGRPKGVLVPRGAVAALVTALERAGMYAAAPRVVAWNASASFDASVQQWARVCRGDSVVVLEQEHRTEPERLAAWLAECAVTDLDLTPSHWDLLRERLLSTERPLRLFIGGEPIREPVWREIADAAAEGRLDAVNVYGPTECTVDATATWIAGPGGPHIGTALTGVDTHVLDEHLGAVPVGEPGELYLSGPRVALGYLGRPGLTAQRFVPAVTGVPGARMYRTGDRVRRRADGVLEFLGRADGQVKLRGYRVELGEIEAALRACAGVSAAAVVLRELPGRGTQLVGYHVSTVPAATLRAALAETLPEYMLPGDLVRLAALPLTANGKLDPAALPDPTTEDDTDGGAGDDAPMGAVAQVIAEVWAEVLGRDRVGADDDFFALGGHSLVALRAVARLKRTFGVAISTRDVYRHPRLSELARHVEELAGARGEALTAG</sequence>
<dbReference type="PROSITE" id="PS50075">
    <property type="entry name" value="CARRIER"/>
    <property type="match status" value="1"/>
</dbReference>
<evidence type="ECO:0000313" key="6">
    <source>
        <dbReference type="EMBL" id="RZU53362.1"/>
    </source>
</evidence>
<evidence type="ECO:0000256" key="2">
    <source>
        <dbReference type="ARBA" id="ARBA00022450"/>
    </source>
</evidence>
<dbReference type="Proteomes" id="UP000292564">
    <property type="component" value="Unassembled WGS sequence"/>
</dbReference>
<dbReference type="SMART" id="SM00823">
    <property type="entry name" value="PKS_PP"/>
    <property type="match status" value="1"/>
</dbReference>
<protein>
    <submittedName>
        <fullName evidence="6">Amino acid adenylation domain-containing protein</fullName>
    </submittedName>
</protein>
<evidence type="ECO:0000259" key="5">
    <source>
        <dbReference type="PROSITE" id="PS50075"/>
    </source>
</evidence>
<dbReference type="Pfam" id="PF00550">
    <property type="entry name" value="PP-binding"/>
    <property type="match status" value="1"/>
</dbReference>
<dbReference type="SUPFAM" id="SSF47336">
    <property type="entry name" value="ACP-like"/>
    <property type="match status" value="1"/>
</dbReference>
<dbReference type="Gene3D" id="3.30.300.30">
    <property type="match status" value="1"/>
</dbReference>
<dbReference type="Pfam" id="PF00501">
    <property type="entry name" value="AMP-binding"/>
    <property type="match status" value="1"/>
</dbReference>
<dbReference type="InterPro" id="IPR020806">
    <property type="entry name" value="PKS_PP-bd"/>
</dbReference>
<proteinExistence type="predicted"/>
<dbReference type="RefSeq" id="WP_130511856.1">
    <property type="nucleotide sequence ID" value="NZ_SHKY01000001.1"/>
</dbReference>
<dbReference type="PROSITE" id="PS00455">
    <property type="entry name" value="AMP_BINDING"/>
    <property type="match status" value="1"/>
</dbReference>
<dbReference type="GO" id="GO:0031177">
    <property type="term" value="F:phosphopantetheine binding"/>
    <property type="evidence" value="ECO:0007669"/>
    <property type="project" value="InterPro"/>
</dbReference>
<dbReference type="FunFam" id="1.10.1200.10:FF:000005">
    <property type="entry name" value="Nonribosomal peptide synthetase 1"/>
    <property type="match status" value="1"/>
</dbReference>
<dbReference type="InterPro" id="IPR036736">
    <property type="entry name" value="ACP-like_sf"/>
</dbReference>
<feature type="domain" description="Carrier" evidence="5">
    <location>
        <begin position="505"/>
        <end position="580"/>
    </location>
</feature>
<dbReference type="OrthoDB" id="4477213at2"/>
<evidence type="ECO:0000256" key="3">
    <source>
        <dbReference type="ARBA" id="ARBA00022553"/>
    </source>
</evidence>